<protein>
    <submittedName>
        <fullName evidence="9">MDR family MFS transporter</fullName>
    </submittedName>
</protein>
<dbReference type="Proteomes" id="UP001500620">
    <property type="component" value="Unassembled WGS sequence"/>
</dbReference>
<keyword evidence="3" id="KW-1003">Cell membrane</keyword>
<dbReference type="Gene3D" id="1.20.1720.10">
    <property type="entry name" value="Multidrug resistance protein D"/>
    <property type="match status" value="1"/>
</dbReference>
<sequence>MSEVSETAETAAQRTVKAVLPGLLMAMLLAMLDNVIVGTAMPRIVGDLGGVDHLSWVVTAYVLGTTVSTPLWGKLGDLYGRKTVFMTSIVLFLIGSMLCGIAQSMPELIGFRAFQGLGAGGLMVGAMSVIGDLVPPRERGKYQGQFAAVMAIAMVGGPLVGGFITDHANWRWAFFVNLPLGGAALLLLALRLRLPKRRTEHRIDWLGALLLSVGVTALVLITTWGGNQYAWGSAEIRGLGVIAVVALAFFVLVERRHPEPIVPLAVFANRNFTLVALVGFLVGFAMFGAVTFLPLYQQIVQGASATNSGLLLLPMMGGLLVTSLAVGRIITKTGRYRVFPIAGGVVLVGAMLLLSQLDAHTSKLESGAYMAVLGLGLGFLMQTTMLIAQNSVELKDIGVASSTATFSRSIGGAFGVSAFGAIFNHRLHALLGERLGTAAADKMAAGGGGARIDPATLAQLPAPVRTAVVDAIAGATSSVFLWSIAGAVLIPVFAFFIREVALRGGPSEQPERTLIAQEG</sequence>
<keyword evidence="2" id="KW-0813">Transport</keyword>
<dbReference type="NCBIfam" id="TIGR00711">
    <property type="entry name" value="efflux_EmrB"/>
    <property type="match status" value="1"/>
</dbReference>
<feature type="transmembrane region" description="Helical" evidence="7">
    <location>
        <begin position="170"/>
        <end position="191"/>
    </location>
</feature>
<evidence type="ECO:0000259" key="8">
    <source>
        <dbReference type="PROSITE" id="PS50850"/>
    </source>
</evidence>
<dbReference type="PROSITE" id="PS50850">
    <property type="entry name" value="MFS"/>
    <property type="match status" value="1"/>
</dbReference>
<keyword evidence="4 7" id="KW-0812">Transmembrane</keyword>
<keyword evidence="5 7" id="KW-1133">Transmembrane helix</keyword>
<evidence type="ECO:0000313" key="9">
    <source>
        <dbReference type="EMBL" id="GAA4255216.1"/>
    </source>
</evidence>
<organism evidence="9 10">
    <name type="scientific">Dactylosporangium darangshiense</name>
    <dbReference type="NCBI Taxonomy" id="579108"/>
    <lineage>
        <taxon>Bacteria</taxon>
        <taxon>Bacillati</taxon>
        <taxon>Actinomycetota</taxon>
        <taxon>Actinomycetes</taxon>
        <taxon>Micromonosporales</taxon>
        <taxon>Micromonosporaceae</taxon>
        <taxon>Dactylosporangium</taxon>
    </lineage>
</organism>
<feature type="transmembrane region" description="Helical" evidence="7">
    <location>
        <begin position="84"/>
        <end position="103"/>
    </location>
</feature>
<dbReference type="InterPro" id="IPR004638">
    <property type="entry name" value="EmrB-like"/>
</dbReference>
<dbReference type="Pfam" id="PF07690">
    <property type="entry name" value="MFS_1"/>
    <property type="match status" value="1"/>
</dbReference>
<feature type="transmembrane region" description="Helical" evidence="7">
    <location>
        <begin position="236"/>
        <end position="253"/>
    </location>
</feature>
<dbReference type="InterPro" id="IPR011701">
    <property type="entry name" value="MFS"/>
</dbReference>
<dbReference type="SUPFAM" id="SSF103473">
    <property type="entry name" value="MFS general substrate transporter"/>
    <property type="match status" value="1"/>
</dbReference>
<reference evidence="10" key="1">
    <citation type="journal article" date="2019" name="Int. J. Syst. Evol. Microbiol.">
        <title>The Global Catalogue of Microorganisms (GCM) 10K type strain sequencing project: providing services to taxonomists for standard genome sequencing and annotation.</title>
        <authorList>
            <consortium name="The Broad Institute Genomics Platform"/>
            <consortium name="The Broad Institute Genome Sequencing Center for Infectious Disease"/>
            <person name="Wu L."/>
            <person name="Ma J."/>
        </authorList>
    </citation>
    <scope>NUCLEOTIDE SEQUENCE [LARGE SCALE GENOMIC DNA]</scope>
    <source>
        <strain evidence="10">JCM 17441</strain>
    </source>
</reference>
<accession>A0ABP8DGA0</accession>
<feature type="transmembrane region" description="Helical" evidence="7">
    <location>
        <begin position="369"/>
        <end position="388"/>
    </location>
</feature>
<dbReference type="Gene3D" id="1.20.1250.20">
    <property type="entry name" value="MFS general substrate transporter like domains"/>
    <property type="match status" value="1"/>
</dbReference>
<evidence type="ECO:0000256" key="3">
    <source>
        <dbReference type="ARBA" id="ARBA00022475"/>
    </source>
</evidence>
<feature type="transmembrane region" description="Helical" evidence="7">
    <location>
        <begin position="479"/>
        <end position="497"/>
    </location>
</feature>
<feature type="transmembrane region" description="Helical" evidence="7">
    <location>
        <begin position="274"/>
        <end position="296"/>
    </location>
</feature>
<feature type="domain" description="Major facilitator superfamily (MFS) profile" evidence="8">
    <location>
        <begin position="19"/>
        <end position="502"/>
    </location>
</feature>
<feature type="transmembrane region" description="Helical" evidence="7">
    <location>
        <begin position="20"/>
        <end position="41"/>
    </location>
</feature>
<dbReference type="CDD" id="cd17502">
    <property type="entry name" value="MFS_Azr1_MDR_like"/>
    <property type="match status" value="1"/>
</dbReference>
<evidence type="ECO:0000256" key="2">
    <source>
        <dbReference type="ARBA" id="ARBA00022448"/>
    </source>
</evidence>
<comment type="subcellular location">
    <subcellularLocation>
        <location evidence="1">Cell membrane</location>
        <topology evidence="1">Multi-pass membrane protein</topology>
    </subcellularLocation>
</comment>
<dbReference type="PRINTS" id="PR01036">
    <property type="entry name" value="TCRTETB"/>
</dbReference>
<evidence type="ECO:0000256" key="5">
    <source>
        <dbReference type="ARBA" id="ARBA00022989"/>
    </source>
</evidence>
<comment type="caution">
    <text evidence="9">The sequence shown here is derived from an EMBL/GenBank/DDBJ whole genome shotgun (WGS) entry which is preliminary data.</text>
</comment>
<keyword evidence="6 7" id="KW-0472">Membrane</keyword>
<evidence type="ECO:0000256" key="4">
    <source>
        <dbReference type="ARBA" id="ARBA00022692"/>
    </source>
</evidence>
<dbReference type="RefSeq" id="WP_345132222.1">
    <property type="nucleotide sequence ID" value="NZ_BAABAT010000020.1"/>
</dbReference>
<proteinExistence type="predicted"/>
<feature type="transmembrane region" description="Helical" evidence="7">
    <location>
        <begin position="53"/>
        <end position="72"/>
    </location>
</feature>
<dbReference type="PANTHER" id="PTHR23501">
    <property type="entry name" value="MAJOR FACILITATOR SUPERFAMILY"/>
    <property type="match status" value="1"/>
</dbReference>
<dbReference type="EMBL" id="BAABAT010000020">
    <property type="protein sequence ID" value="GAA4255216.1"/>
    <property type="molecule type" value="Genomic_DNA"/>
</dbReference>
<feature type="transmembrane region" description="Helical" evidence="7">
    <location>
        <begin position="109"/>
        <end position="134"/>
    </location>
</feature>
<keyword evidence="10" id="KW-1185">Reference proteome</keyword>
<feature type="transmembrane region" description="Helical" evidence="7">
    <location>
        <begin position="146"/>
        <end position="164"/>
    </location>
</feature>
<evidence type="ECO:0000256" key="6">
    <source>
        <dbReference type="ARBA" id="ARBA00023136"/>
    </source>
</evidence>
<feature type="transmembrane region" description="Helical" evidence="7">
    <location>
        <begin position="308"/>
        <end position="326"/>
    </location>
</feature>
<feature type="transmembrane region" description="Helical" evidence="7">
    <location>
        <begin position="338"/>
        <end position="357"/>
    </location>
</feature>
<dbReference type="InterPro" id="IPR020846">
    <property type="entry name" value="MFS_dom"/>
</dbReference>
<dbReference type="PANTHER" id="PTHR23501:SF197">
    <property type="entry name" value="COMD"/>
    <property type="match status" value="1"/>
</dbReference>
<evidence type="ECO:0000256" key="7">
    <source>
        <dbReference type="SAM" id="Phobius"/>
    </source>
</evidence>
<evidence type="ECO:0000256" key="1">
    <source>
        <dbReference type="ARBA" id="ARBA00004651"/>
    </source>
</evidence>
<dbReference type="InterPro" id="IPR036259">
    <property type="entry name" value="MFS_trans_sf"/>
</dbReference>
<evidence type="ECO:0000313" key="10">
    <source>
        <dbReference type="Proteomes" id="UP001500620"/>
    </source>
</evidence>
<feature type="transmembrane region" description="Helical" evidence="7">
    <location>
        <begin position="203"/>
        <end position="224"/>
    </location>
</feature>
<gene>
    <name evidence="9" type="ORF">GCM10022255_063210</name>
</gene>
<name>A0ABP8DGA0_9ACTN</name>